<dbReference type="PANTHER" id="PTHR43369">
    <property type="entry name" value="PHOSPHORIBOSYLGLYCINAMIDE FORMYLTRANSFERASE"/>
    <property type="match status" value="1"/>
</dbReference>
<dbReference type="SUPFAM" id="SSF53328">
    <property type="entry name" value="Formyltransferase"/>
    <property type="match status" value="1"/>
</dbReference>
<comment type="pathway">
    <text evidence="1 6">Purine metabolism; IMP biosynthesis via de novo pathway; N(2)-formyl-N(1)-(5-phospho-D-ribosyl)glycinamide from N(1)-(5-phospho-D-ribosyl)glycinamide (10-formyl THF route): step 1/1.</text>
</comment>
<dbReference type="GO" id="GO:0006189">
    <property type="term" value="P:'de novo' IMP biosynthetic process"/>
    <property type="evidence" value="ECO:0007669"/>
    <property type="project" value="UniProtKB-UniRule"/>
</dbReference>
<dbReference type="PROSITE" id="PS00373">
    <property type="entry name" value="GART"/>
    <property type="match status" value="1"/>
</dbReference>
<dbReference type="AlphaFoldDB" id="A0A2A5AFJ0"/>
<evidence type="ECO:0000313" key="9">
    <source>
        <dbReference type="Proteomes" id="UP000218327"/>
    </source>
</evidence>
<evidence type="ECO:0000256" key="2">
    <source>
        <dbReference type="ARBA" id="ARBA00022679"/>
    </source>
</evidence>
<dbReference type="GO" id="GO:0004644">
    <property type="term" value="F:phosphoribosylglycinamide formyltransferase activity"/>
    <property type="evidence" value="ECO:0007669"/>
    <property type="project" value="UniProtKB-UniRule"/>
</dbReference>
<feature type="binding site" evidence="6">
    <location>
        <position position="109"/>
    </location>
    <ligand>
        <name>(6R)-10-formyltetrahydrofolate</name>
        <dbReference type="ChEBI" id="CHEBI:195366"/>
    </ligand>
</feature>
<dbReference type="PANTHER" id="PTHR43369:SF2">
    <property type="entry name" value="PHOSPHORIBOSYLGLYCINAMIDE FORMYLTRANSFERASE"/>
    <property type="match status" value="1"/>
</dbReference>
<keyword evidence="2 6" id="KW-0808">Transferase</keyword>
<dbReference type="UniPathway" id="UPA00074">
    <property type="reaction ID" value="UER00126"/>
</dbReference>
<dbReference type="Gene3D" id="3.40.50.170">
    <property type="entry name" value="Formyl transferase, N-terminal domain"/>
    <property type="match status" value="1"/>
</dbReference>
<evidence type="ECO:0000256" key="1">
    <source>
        <dbReference type="ARBA" id="ARBA00005054"/>
    </source>
</evidence>
<dbReference type="CDD" id="cd08645">
    <property type="entry name" value="FMT_core_GART"/>
    <property type="match status" value="1"/>
</dbReference>
<protein>
    <recommendedName>
        <fullName evidence="6">Phosphoribosylglycinamide formyltransferase</fullName>
        <ecNumber evidence="6">2.1.2.2</ecNumber>
    </recommendedName>
    <alternativeName>
        <fullName evidence="6">5'-phosphoribosylglycinamide transformylase</fullName>
    </alternativeName>
    <alternativeName>
        <fullName evidence="6">GAR transformylase</fullName>
        <shortName evidence="6">GART</shortName>
    </alternativeName>
</protein>
<evidence type="ECO:0000256" key="5">
    <source>
        <dbReference type="ARBA" id="ARBA00047664"/>
    </source>
</evidence>
<feature type="active site" description="Proton donor" evidence="6">
    <location>
        <position position="111"/>
    </location>
</feature>
<evidence type="ECO:0000256" key="3">
    <source>
        <dbReference type="ARBA" id="ARBA00022755"/>
    </source>
</evidence>
<comment type="catalytic activity">
    <reaction evidence="5 6">
        <text>N(1)-(5-phospho-beta-D-ribosyl)glycinamide + (6R)-10-formyltetrahydrofolate = N(2)-formyl-N(1)-(5-phospho-beta-D-ribosyl)glycinamide + (6S)-5,6,7,8-tetrahydrofolate + H(+)</text>
        <dbReference type="Rhea" id="RHEA:15053"/>
        <dbReference type="ChEBI" id="CHEBI:15378"/>
        <dbReference type="ChEBI" id="CHEBI:57453"/>
        <dbReference type="ChEBI" id="CHEBI:143788"/>
        <dbReference type="ChEBI" id="CHEBI:147286"/>
        <dbReference type="ChEBI" id="CHEBI:195366"/>
        <dbReference type="EC" id="2.1.2.2"/>
    </reaction>
</comment>
<comment type="caution">
    <text evidence="8">The sequence shown here is derived from an EMBL/GenBank/DDBJ whole genome shotgun (WGS) entry which is preliminary data.</text>
</comment>
<accession>A0A2A5AFJ0</accession>
<evidence type="ECO:0000259" key="7">
    <source>
        <dbReference type="Pfam" id="PF00551"/>
    </source>
</evidence>
<sequence>MTKSHCSVVVLISGNGTNLQALIDDSTHSNYKITAVISNKPEAFGLSRAQRSGIPALTINHKDYSSRELFDHALMETIDTFNPDIIVLAGFMRILSAEFVKHYCGKILNIHPSLLPAYTGTNTHQRVLDAGEKYHGVSVHFVTEELDGGPVISQEKIKIEADDNADSLANKIHQKEHIIYPKTVSWFAAGRLHMNANRAYLDNDLLPETGIEISPL</sequence>
<feature type="binding site" evidence="6">
    <location>
        <begin position="16"/>
        <end position="18"/>
    </location>
    <ligand>
        <name>N(1)-(5-phospho-beta-D-ribosyl)glycinamide</name>
        <dbReference type="ChEBI" id="CHEBI:143788"/>
    </ligand>
</feature>
<dbReference type="HAMAP" id="MF_01930">
    <property type="entry name" value="PurN"/>
    <property type="match status" value="1"/>
</dbReference>
<dbReference type="Proteomes" id="UP000218327">
    <property type="component" value="Unassembled WGS sequence"/>
</dbReference>
<feature type="domain" description="Formyl transferase N-terminal" evidence="7">
    <location>
        <begin position="8"/>
        <end position="184"/>
    </location>
</feature>
<proteinExistence type="inferred from homology"/>
<evidence type="ECO:0000313" key="8">
    <source>
        <dbReference type="EMBL" id="PCJ18092.1"/>
    </source>
</evidence>
<dbReference type="GO" id="GO:0005829">
    <property type="term" value="C:cytosol"/>
    <property type="evidence" value="ECO:0007669"/>
    <property type="project" value="TreeGrafter"/>
</dbReference>
<organism evidence="8 9">
    <name type="scientific">SAR86 cluster bacterium</name>
    <dbReference type="NCBI Taxonomy" id="2030880"/>
    <lineage>
        <taxon>Bacteria</taxon>
        <taxon>Pseudomonadati</taxon>
        <taxon>Pseudomonadota</taxon>
        <taxon>Gammaproteobacteria</taxon>
        <taxon>SAR86 cluster</taxon>
    </lineage>
</organism>
<dbReference type="InterPro" id="IPR001555">
    <property type="entry name" value="GART_AS"/>
</dbReference>
<reference evidence="9" key="1">
    <citation type="submission" date="2017-08" db="EMBL/GenBank/DDBJ databases">
        <title>A dynamic microbial community with high functional redundancy inhabits the cold, oxic subseafloor aquifer.</title>
        <authorList>
            <person name="Tully B.J."/>
            <person name="Wheat C.G."/>
            <person name="Glazer B.T."/>
            <person name="Huber J.A."/>
        </authorList>
    </citation>
    <scope>NUCLEOTIDE SEQUENCE [LARGE SCALE GENOMIC DNA]</scope>
</reference>
<evidence type="ECO:0000256" key="6">
    <source>
        <dbReference type="HAMAP-Rule" id="MF_01930"/>
    </source>
</evidence>
<gene>
    <name evidence="6" type="primary">purN</name>
    <name evidence="8" type="ORF">COA96_17105</name>
</gene>
<dbReference type="InterPro" id="IPR036477">
    <property type="entry name" value="Formyl_transf_N_sf"/>
</dbReference>
<feature type="binding site" evidence="6">
    <location>
        <position position="67"/>
    </location>
    <ligand>
        <name>(6R)-10-formyltetrahydrofolate</name>
        <dbReference type="ChEBI" id="CHEBI:195366"/>
    </ligand>
</feature>
<feature type="site" description="Raises pKa of active site His" evidence="6">
    <location>
        <position position="147"/>
    </location>
</feature>
<dbReference type="Pfam" id="PF00551">
    <property type="entry name" value="Formyl_trans_N"/>
    <property type="match status" value="1"/>
</dbReference>
<feature type="binding site" evidence="6">
    <location>
        <begin position="92"/>
        <end position="95"/>
    </location>
    <ligand>
        <name>(6R)-10-formyltetrahydrofolate</name>
        <dbReference type="ChEBI" id="CHEBI:195366"/>
    </ligand>
</feature>
<dbReference type="InterPro" id="IPR004607">
    <property type="entry name" value="GART"/>
</dbReference>
<dbReference type="InterPro" id="IPR002376">
    <property type="entry name" value="Formyl_transf_N"/>
</dbReference>
<comment type="function">
    <text evidence="6">Catalyzes the transfer of a formyl group from 10-formyltetrahydrofolate to 5-phospho-ribosyl-glycinamide (GAR), producing 5-phospho-ribosyl-N-formylglycinamide (FGAR) and tetrahydrofolate.</text>
</comment>
<name>A0A2A5AFJ0_9GAMM</name>
<evidence type="ECO:0000256" key="4">
    <source>
        <dbReference type="ARBA" id="ARBA00038440"/>
    </source>
</evidence>
<comment type="similarity">
    <text evidence="4 6">Belongs to the GART family.</text>
</comment>
<keyword evidence="3 6" id="KW-0658">Purine biosynthesis</keyword>
<dbReference type="NCBIfam" id="TIGR00639">
    <property type="entry name" value="PurN"/>
    <property type="match status" value="1"/>
</dbReference>
<dbReference type="EC" id="2.1.2.2" evidence="6"/>
<dbReference type="EMBL" id="NVVJ01000102">
    <property type="protein sequence ID" value="PCJ18092.1"/>
    <property type="molecule type" value="Genomic_DNA"/>
</dbReference>